<name>A0ABW8QYW8_9PSED</name>
<accession>A0ABW8QYW8</accession>
<sequence length="122" mass="13673">MKGSTQLLRQVNPSWIQDGRITSQTFSPTPKDDKKVSCYDGDQITAPNAHDHFVVGLGFKSVGVVSVTVDECQSMDLPALPDPAPFKEHAVIDFEGFEKGEIKRKAKELRIIAEQRDWLYKP</sequence>
<proteinExistence type="predicted"/>
<evidence type="ECO:0000313" key="2">
    <source>
        <dbReference type="Proteomes" id="UP001623008"/>
    </source>
</evidence>
<gene>
    <name evidence="1" type="ORF">ACJEBJ_07650</name>
</gene>
<dbReference type="RefSeq" id="WP_406597054.1">
    <property type="nucleotide sequence ID" value="NZ_JBJHQF010000008.1"/>
</dbReference>
<organism evidence="1 2">
    <name type="scientific">Pseudomonas pergaminensis</name>
    <dbReference type="NCBI Taxonomy" id="2853159"/>
    <lineage>
        <taxon>Bacteria</taxon>
        <taxon>Pseudomonadati</taxon>
        <taxon>Pseudomonadota</taxon>
        <taxon>Gammaproteobacteria</taxon>
        <taxon>Pseudomonadales</taxon>
        <taxon>Pseudomonadaceae</taxon>
        <taxon>Pseudomonas</taxon>
    </lineage>
</organism>
<evidence type="ECO:0000313" key="1">
    <source>
        <dbReference type="EMBL" id="MFK9003992.1"/>
    </source>
</evidence>
<protein>
    <submittedName>
        <fullName evidence="1">Uncharacterized protein</fullName>
    </submittedName>
</protein>
<dbReference type="EMBL" id="JBJHQF010000008">
    <property type="protein sequence ID" value="MFK9003992.1"/>
    <property type="molecule type" value="Genomic_DNA"/>
</dbReference>
<comment type="caution">
    <text evidence="1">The sequence shown here is derived from an EMBL/GenBank/DDBJ whole genome shotgun (WGS) entry which is preliminary data.</text>
</comment>
<reference evidence="1 2" key="1">
    <citation type="submission" date="2024-11" db="EMBL/GenBank/DDBJ databases">
        <authorList>
            <person name="Lucas J.A."/>
        </authorList>
    </citation>
    <scope>NUCLEOTIDE SEQUENCE [LARGE SCALE GENOMIC DNA]</scope>
    <source>
        <strain evidence="1 2">Z 7.15</strain>
    </source>
</reference>
<dbReference type="Proteomes" id="UP001623008">
    <property type="component" value="Unassembled WGS sequence"/>
</dbReference>
<keyword evidence="2" id="KW-1185">Reference proteome</keyword>